<sequence length="288" mass="33404">MGEQQAVKSVRLRAMVHFSSLIYLAVLLFLVVNQQGFIERIVRKNFRITFNNVLTFFSSKDWQASLVDNVRQMINQLALLVIIQSVVIVIGLVLIGYFLWRLRKNDRWHLSEKLLVIGYVFLIISLLTILTKMAIETYQTYTIIDQRINSLSINELNTFQEKLSDIFLQSTFKLEQLIPSIASLFEQLRELIQTTKNIAGIPNLVQQTWEQLLVLKNWLVGLSISSVGIILVGHLIEGIRIIKNSQWIEAKLQRTKKSRQIELNERLVEVIEQQQQLIELLSEDKSKT</sequence>
<evidence type="ECO:0000313" key="3">
    <source>
        <dbReference type="Proteomes" id="UP000094068"/>
    </source>
</evidence>
<dbReference type="Proteomes" id="UP000094068">
    <property type="component" value="Unassembled WGS sequence"/>
</dbReference>
<evidence type="ECO:0008006" key="4">
    <source>
        <dbReference type="Google" id="ProtNLM"/>
    </source>
</evidence>
<dbReference type="EMBL" id="MIJZ01000012">
    <property type="protein sequence ID" value="OEG12186.1"/>
    <property type="molecule type" value="Genomic_DNA"/>
</dbReference>
<keyword evidence="3" id="KW-1185">Reference proteome</keyword>
<keyword evidence="1" id="KW-1133">Transmembrane helix</keyword>
<proteinExistence type="predicted"/>
<protein>
    <recommendedName>
        <fullName evidence="4">Transmembrane protein</fullName>
    </recommendedName>
</protein>
<feature type="transmembrane region" description="Helical" evidence="1">
    <location>
        <begin position="77"/>
        <end position="102"/>
    </location>
</feature>
<feature type="transmembrane region" description="Helical" evidence="1">
    <location>
        <begin position="218"/>
        <end position="236"/>
    </location>
</feature>
<dbReference type="OrthoDB" id="2183210at2"/>
<accession>A0A1E5GHI2</accession>
<gene>
    <name evidence="2" type="ORF">BCR21_08090</name>
</gene>
<keyword evidence="1" id="KW-0472">Membrane</keyword>
<keyword evidence="1" id="KW-0812">Transmembrane</keyword>
<comment type="caution">
    <text evidence="2">The sequence shown here is derived from an EMBL/GenBank/DDBJ whole genome shotgun (WGS) entry which is preliminary data.</text>
</comment>
<feature type="transmembrane region" description="Helical" evidence="1">
    <location>
        <begin position="12"/>
        <end position="32"/>
    </location>
</feature>
<feature type="transmembrane region" description="Helical" evidence="1">
    <location>
        <begin position="114"/>
        <end position="135"/>
    </location>
</feature>
<evidence type="ECO:0000313" key="2">
    <source>
        <dbReference type="EMBL" id="OEG12186.1"/>
    </source>
</evidence>
<evidence type="ECO:0000256" key="1">
    <source>
        <dbReference type="SAM" id="Phobius"/>
    </source>
</evidence>
<reference evidence="3" key="1">
    <citation type="submission" date="2016-09" db="EMBL/GenBank/DDBJ databases">
        <authorList>
            <person name="Gulvik C.A."/>
        </authorList>
    </citation>
    <scope>NUCLEOTIDE SEQUENCE [LARGE SCALE GENOMIC DNA]</scope>
    <source>
        <strain evidence="3">DSM 23328</strain>
    </source>
</reference>
<dbReference type="RefSeq" id="WP_069646014.1">
    <property type="nucleotide sequence ID" value="NZ_MIJZ01000012.1"/>
</dbReference>
<dbReference type="AlphaFoldDB" id="A0A1E5GHI2"/>
<name>A0A1E5GHI2_9ENTE</name>
<organism evidence="2 3">
    <name type="scientific">Enterococcus ureasiticus</name>
    <dbReference type="NCBI Taxonomy" id="903984"/>
    <lineage>
        <taxon>Bacteria</taxon>
        <taxon>Bacillati</taxon>
        <taxon>Bacillota</taxon>
        <taxon>Bacilli</taxon>
        <taxon>Lactobacillales</taxon>
        <taxon>Enterococcaceae</taxon>
        <taxon>Enterococcus</taxon>
    </lineage>
</organism>